<dbReference type="PANTHER" id="PTHR13183">
    <property type="entry name" value="AXONEMAL INNER ARM DYNEIN LIGHT CHAIN 28"/>
    <property type="match status" value="1"/>
</dbReference>
<reference evidence="2 3" key="1">
    <citation type="submission" date="2024-08" db="EMBL/GenBank/DDBJ databases">
        <authorList>
            <person name="Cucini C."/>
            <person name="Frati F."/>
        </authorList>
    </citation>
    <scope>NUCLEOTIDE SEQUENCE [LARGE SCALE GENOMIC DNA]</scope>
</reference>
<dbReference type="Pfam" id="PF10211">
    <property type="entry name" value="Ax_dynein_light"/>
    <property type="match status" value="1"/>
</dbReference>
<gene>
    <name evidence="2" type="ORF">ODALV1_LOCUS9150</name>
</gene>
<evidence type="ECO:0000256" key="1">
    <source>
        <dbReference type="ARBA" id="ARBA00023054"/>
    </source>
</evidence>
<keyword evidence="1" id="KW-0175">Coiled coil</keyword>
<dbReference type="EMBL" id="CAXLJM020000027">
    <property type="protein sequence ID" value="CAL8095682.1"/>
    <property type="molecule type" value="Genomic_DNA"/>
</dbReference>
<evidence type="ECO:0000313" key="2">
    <source>
        <dbReference type="EMBL" id="CAL8095682.1"/>
    </source>
</evidence>
<dbReference type="Proteomes" id="UP001642540">
    <property type="component" value="Unassembled WGS sequence"/>
</dbReference>
<accession>A0ABP1QCB4</accession>
<dbReference type="InterPro" id="IPR019347">
    <property type="entry name" value="Axonemal_dynein_light_chain"/>
</dbReference>
<keyword evidence="3" id="KW-1185">Reference proteome</keyword>
<name>A0ABP1QCB4_9HEXA</name>
<evidence type="ECO:0000313" key="3">
    <source>
        <dbReference type="Proteomes" id="UP001642540"/>
    </source>
</evidence>
<comment type="caution">
    <text evidence="2">The sequence shown here is derived from an EMBL/GenBank/DDBJ whole genome shotgun (WGS) entry which is preliminary data.</text>
</comment>
<proteinExistence type="predicted"/>
<protein>
    <submittedName>
        <fullName evidence="2">Uncharacterized protein</fullName>
    </submittedName>
</protein>
<organism evidence="2 3">
    <name type="scientific">Orchesella dallaii</name>
    <dbReference type="NCBI Taxonomy" id="48710"/>
    <lineage>
        <taxon>Eukaryota</taxon>
        <taxon>Metazoa</taxon>
        <taxon>Ecdysozoa</taxon>
        <taxon>Arthropoda</taxon>
        <taxon>Hexapoda</taxon>
        <taxon>Collembola</taxon>
        <taxon>Entomobryomorpha</taxon>
        <taxon>Entomobryoidea</taxon>
        <taxon>Orchesellidae</taxon>
        <taxon>Orchesellinae</taxon>
        <taxon>Orchesella</taxon>
    </lineage>
</organism>
<dbReference type="PANTHER" id="PTHR13183:SF3">
    <property type="entry name" value="KDA INNER DYNEIN ARM LIGHT CHAIN, AXONEMAL, PUTATIVE-RELATED"/>
    <property type="match status" value="1"/>
</dbReference>
<sequence length="380" mass="45109">MALIRYQSIHLSHQFQDGKGSSDYSHTNASLMTEKQFPIIKQTRCRKQHWENLCRWVHGQICADQAPANLNILCIKPAIQKYNTTNKLTMALPHAHSVPSIHTFLKYENPTEMLPDEPDPPREKSMEWLKFWLFRTSDMRFIPDPRLVEYVSEYKKCKRKQAPSRKNSRSFLESLFPTKYWTDNGVRFKQRVSTLQSTRPELLRIFEKLESEMVRRQANKVIVSVPSYCPIRYTLHMELFDELIRQVTIECRFRGYLLNRVRGELYQTLDAFKVLLQTSLAEESKTNSTEVVDPEILSLRFRLATLENEVSGLQMQRFYVGCDYKELCDKMDLLDRIRTHLHEPEIDFTNKLQHTMERQLYHFEHPPSFEEEELEQVLIL</sequence>